<reference evidence="7 8" key="1">
    <citation type="submission" date="2015-09" db="EMBL/GenBank/DDBJ databases">
        <title>Identification and resolution of microdiversity through metagenomic sequencing of parallel consortia.</title>
        <authorList>
            <person name="Nelson W.C."/>
            <person name="Romine M.F."/>
            <person name="Lindemann S.R."/>
        </authorList>
    </citation>
    <scope>NUCLEOTIDE SEQUENCE [LARGE SCALE GENOMIC DNA]</scope>
    <source>
        <strain evidence="7">HL-49</strain>
    </source>
</reference>
<dbReference type="GO" id="GO:0003677">
    <property type="term" value="F:DNA binding"/>
    <property type="evidence" value="ECO:0007669"/>
    <property type="project" value="InterPro"/>
</dbReference>
<proteinExistence type="inferred from homology"/>
<name>A0A0P8A7D8_9BACT</name>
<dbReference type="CDD" id="cd06171">
    <property type="entry name" value="Sigma70_r4"/>
    <property type="match status" value="1"/>
</dbReference>
<dbReference type="GO" id="GO:0006352">
    <property type="term" value="P:DNA-templated transcription initiation"/>
    <property type="evidence" value="ECO:0007669"/>
    <property type="project" value="InterPro"/>
</dbReference>
<dbReference type="GO" id="GO:0016987">
    <property type="term" value="F:sigma factor activity"/>
    <property type="evidence" value="ECO:0007669"/>
    <property type="project" value="UniProtKB-KW"/>
</dbReference>
<dbReference type="SUPFAM" id="SSF88659">
    <property type="entry name" value="Sigma3 and sigma4 domains of RNA polymerase sigma factors"/>
    <property type="match status" value="1"/>
</dbReference>
<dbReference type="InterPro" id="IPR036388">
    <property type="entry name" value="WH-like_DNA-bd_sf"/>
</dbReference>
<dbReference type="PATRIC" id="fig|1305737.6.peg.3117"/>
<dbReference type="Pfam" id="PF08281">
    <property type="entry name" value="Sigma70_r4_2"/>
    <property type="match status" value="1"/>
</dbReference>
<gene>
    <name evidence="7" type="ORF">HLUCCX10_12400</name>
</gene>
<dbReference type="InterPro" id="IPR013324">
    <property type="entry name" value="RNA_pol_sigma_r3/r4-like"/>
</dbReference>
<dbReference type="EMBL" id="LJXT01000083">
    <property type="protein sequence ID" value="KPQ13672.1"/>
    <property type="molecule type" value="Genomic_DNA"/>
</dbReference>
<dbReference type="AlphaFoldDB" id="A0A0P8A7D8"/>
<dbReference type="Gene3D" id="1.10.1740.10">
    <property type="match status" value="1"/>
</dbReference>
<comment type="caution">
    <text evidence="7">The sequence shown here is derived from an EMBL/GenBank/DDBJ whole genome shotgun (WGS) entry which is preliminary data.</text>
</comment>
<dbReference type="STRING" id="1305737.GCA_000526355_01633"/>
<evidence type="ECO:0000313" key="7">
    <source>
        <dbReference type="EMBL" id="KPQ13672.1"/>
    </source>
</evidence>
<dbReference type="Gene3D" id="1.10.10.10">
    <property type="entry name" value="Winged helix-like DNA-binding domain superfamily/Winged helix DNA-binding domain"/>
    <property type="match status" value="1"/>
</dbReference>
<keyword evidence="4" id="KW-0804">Transcription</keyword>
<dbReference type="InterPro" id="IPR039425">
    <property type="entry name" value="RNA_pol_sigma-70-like"/>
</dbReference>
<keyword evidence="2" id="KW-0805">Transcription regulation</keyword>
<dbReference type="InterPro" id="IPR013325">
    <property type="entry name" value="RNA_pol_sigma_r2"/>
</dbReference>
<keyword evidence="3" id="KW-0731">Sigma factor</keyword>
<evidence type="ECO:0000256" key="4">
    <source>
        <dbReference type="ARBA" id="ARBA00023163"/>
    </source>
</evidence>
<dbReference type="InterPro" id="IPR013249">
    <property type="entry name" value="RNA_pol_sigma70_r4_t2"/>
</dbReference>
<dbReference type="eggNOG" id="COG1595">
    <property type="taxonomic scope" value="Bacteria"/>
</dbReference>
<organism evidence="7 8">
    <name type="scientific">Algoriphagus marincola HL-49</name>
    <dbReference type="NCBI Taxonomy" id="1305737"/>
    <lineage>
        <taxon>Bacteria</taxon>
        <taxon>Pseudomonadati</taxon>
        <taxon>Bacteroidota</taxon>
        <taxon>Cytophagia</taxon>
        <taxon>Cytophagales</taxon>
        <taxon>Cyclobacteriaceae</taxon>
        <taxon>Algoriphagus</taxon>
    </lineage>
</organism>
<dbReference type="Proteomes" id="UP000050421">
    <property type="component" value="Unassembled WGS sequence"/>
</dbReference>
<dbReference type="InterPro" id="IPR014284">
    <property type="entry name" value="RNA_pol_sigma-70_dom"/>
</dbReference>
<evidence type="ECO:0000259" key="5">
    <source>
        <dbReference type="Pfam" id="PF04542"/>
    </source>
</evidence>
<sequence length="190" mass="21954">MNLPNSQGLQDLIRDCQNGKRKAQERLFKLAYPLAISVSKRYTRDLDEAQSVVNEGMLKVFRQLDQYSPELSFGGWIRRIMVNASIDHYRRLKRYQDRYTDYEGEESTMIFDEGILEKISADEILTLVQELPPAYRMVFSLYAVEGYNHREIAEELGISEGTSKSNYSKAKAKLQKALASQHIIKQQNHG</sequence>
<evidence type="ECO:0000313" key="8">
    <source>
        <dbReference type="Proteomes" id="UP000050421"/>
    </source>
</evidence>
<accession>A0A0P8A7D8</accession>
<dbReference type="Pfam" id="PF04542">
    <property type="entry name" value="Sigma70_r2"/>
    <property type="match status" value="1"/>
</dbReference>
<dbReference type="NCBIfam" id="TIGR02937">
    <property type="entry name" value="sigma70-ECF"/>
    <property type="match status" value="1"/>
</dbReference>
<evidence type="ECO:0000256" key="3">
    <source>
        <dbReference type="ARBA" id="ARBA00023082"/>
    </source>
</evidence>
<dbReference type="SUPFAM" id="SSF88946">
    <property type="entry name" value="Sigma2 domain of RNA polymerase sigma factors"/>
    <property type="match status" value="1"/>
</dbReference>
<comment type="similarity">
    <text evidence="1">Belongs to the sigma-70 factor family. ECF subfamily.</text>
</comment>
<dbReference type="InterPro" id="IPR007627">
    <property type="entry name" value="RNA_pol_sigma70_r2"/>
</dbReference>
<feature type="domain" description="RNA polymerase sigma-70 region 2" evidence="5">
    <location>
        <begin position="28"/>
        <end position="94"/>
    </location>
</feature>
<protein>
    <submittedName>
        <fullName evidence="7">ECF-type RNA polymerase sigma factor</fullName>
    </submittedName>
</protein>
<feature type="domain" description="RNA polymerase sigma factor 70 region 4 type 2" evidence="6">
    <location>
        <begin position="122"/>
        <end position="174"/>
    </location>
</feature>
<evidence type="ECO:0000256" key="1">
    <source>
        <dbReference type="ARBA" id="ARBA00010641"/>
    </source>
</evidence>
<evidence type="ECO:0000259" key="6">
    <source>
        <dbReference type="Pfam" id="PF08281"/>
    </source>
</evidence>
<dbReference type="PANTHER" id="PTHR43133">
    <property type="entry name" value="RNA POLYMERASE ECF-TYPE SIGMA FACTO"/>
    <property type="match status" value="1"/>
</dbReference>
<dbReference type="PANTHER" id="PTHR43133:SF46">
    <property type="entry name" value="RNA POLYMERASE SIGMA-70 FACTOR ECF SUBFAMILY"/>
    <property type="match status" value="1"/>
</dbReference>
<evidence type="ECO:0000256" key="2">
    <source>
        <dbReference type="ARBA" id="ARBA00023015"/>
    </source>
</evidence>
<dbReference type="OrthoDB" id="941544at2"/>